<proteinExistence type="predicted"/>
<dbReference type="EMBL" id="CP143423">
    <property type="protein sequence ID" value="WVX46970.1"/>
    <property type="molecule type" value="Genomic_DNA"/>
</dbReference>
<organism evidence="1 2">
    <name type="scientific">Roseobacter fucihabitans</name>
    <dbReference type="NCBI Taxonomy" id="1537242"/>
    <lineage>
        <taxon>Bacteria</taxon>
        <taxon>Pseudomonadati</taxon>
        <taxon>Pseudomonadota</taxon>
        <taxon>Alphaproteobacteria</taxon>
        <taxon>Rhodobacterales</taxon>
        <taxon>Roseobacteraceae</taxon>
        <taxon>Roseobacter</taxon>
    </lineage>
</organism>
<accession>A0ABZ2BLC5</accession>
<name>A0ABZ2BLC5_9RHOB</name>
<sequence length="254" mass="28583">MTRLRRQGERYFTDGLRDISSDRRLAILAVCTVEWRADIADAIVENHDRIVGKIWPDTKKQCDAQINGAKTSLQDTLRSFKRLGAALLEAKDDDAPLDPAVATACGWHKLEGLVATAAQLGDTMSAEPLTHVGQGYHRFRRYALRMLRALDIKAATVAEPLMAAASIIRKNKDVAEKPRTFLQRNSKWHHHLNVQESDGHRLWEVAVMSHLRDAFRSGDIWLSHSRRYGDLKQALVPIETGKATPCLTVLFDPE</sequence>
<gene>
    <name evidence="1" type="ORF">ROLI_000280</name>
</gene>
<reference evidence="1 2" key="1">
    <citation type="submission" date="2015-07" db="EMBL/GenBank/DDBJ databases">
        <authorList>
            <person name="Voget S."/>
            <person name="Dogs M."/>
            <person name="Brinkhoff T.H."/>
            <person name="Daniel R."/>
        </authorList>
    </citation>
    <scope>NUCLEOTIDE SEQUENCE [LARGE SCALE GENOMIC DNA]</scope>
    <source>
        <strain evidence="1 2">B14</strain>
    </source>
</reference>
<evidence type="ECO:0000313" key="2">
    <source>
        <dbReference type="Proteomes" id="UP001318682"/>
    </source>
</evidence>
<evidence type="ECO:0000313" key="1">
    <source>
        <dbReference type="EMBL" id="WVX46970.1"/>
    </source>
</evidence>
<reference evidence="2" key="2">
    <citation type="submission" date="2024-01" db="EMBL/GenBank/DDBJ databases">
        <title>Roseobacter fucihabitans sp. nov., isolated from the brown alga Fucus spiralis.</title>
        <authorList>
            <person name="Hahnke S."/>
            <person name="Berger M."/>
            <person name="Schlingloff A."/>
            <person name="Athale I."/>
            <person name="Neumann-Schaal M."/>
            <person name="Adenaya A."/>
            <person name="Poehlein A."/>
            <person name="Daniel R."/>
            <person name="Pertersen J."/>
            <person name="Brinkhoff T."/>
        </authorList>
    </citation>
    <scope>NUCLEOTIDE SEQUENCE [LARGE SCALE GENOMIC DNA]</scope>
    <source>
        <strain evidence="2">B14</strain>
    </source>
</reference>
<dbReference type="Proteomes" id="UP001318682">
    <property type="component" value="Chromosome"/>
</dbReference>
<keyword evidence="2" id="KW-1185">Reference proteome</keyword>
<protein>
    <submittedName>
        <fullName evidence="1">Tn3 family transposase ISRsp12</fullName>
    </submittedName>
</protein>